<evidence type="ECO:0000313" key="2">
    <source>
        <dbReference type="EMBL" id="RFT06847.1"/>
    </source>
</evidence>
<proteinExistence type="predicted"/>
<name>A0A3E2B4C1_9FIRM</name>
<accession>A0A3E2B4C1</accession>
<comment type="caution">
    <text evidence="2">The sequence shown here is derived from an EMBL/GenBank/DDBJ whole genome shotgun (WGS) entry which is preliminary data.</text>
</comment>
<dbReference type="EMBL" id="QQRQ01000006">
    <property type="protein sequence ID" value="RFT06847.1"/>
    <property type="molecule type" value="Genomic_DNA"/>
</dbReference>
<gene>
    <name evidence="2" type="ORF">DV520_05185</name>
</gene>
<protein>
    <submittedName>
        <fullName evidence="2">Uncharacterized protein</fullName>
    </submittedName>
</protein>
<feature type="region of interest" description="Disordered" evidence="1">
    <location>
        <begin position="1"/>
        <end position="21"/>
    </location>
</feature>
<dbReference type="AlphaFoldDB" id="A0A3E2B4C1"/>
<reference evidence="2 3" key="1">
    <citation type="submission" date="2018-07" db="EMBL/GenBank/DDBJ databases">
        <title>GABA Modulating Bacteria of the Human Gut Microbiota.</title>
        <authorList>
            <person name="Strandwitz P."/>
            <person name="Kim K.H."/>
            <person name="Terekhova D."/>
            <person name="Liu J.K."/>
            <person name="Sharma A."/>
            <person name="Levering J."/>
            <person name="Mcdonald D."/>
            <person name="Dietrich D."/>
            <person name="Ramadhar T.R."/>
            <person name="Lekbua A."/>
            <person name="Mroue N."/>
            <person name="Liston C."/>
            <person name="Stewart E.J."/>
            <person name="Dubin M.J."/>
            <person name="Zengler K."/>
            <person name="Knight R."/>
            <person name="Gilbert J.A."/>
            <person name="Clardy J."/>
            <person name="Lewis K."/>
        </authorList>
    </citation>
    <scope>NUCLEOTIDE SEQUENCE [LARGE SCALE GENOMIC DNA]</scope>
    <source>
        <strain evidence="2 3">KLE1738</strain>
    </source>
</reference>
<evidence type="ECO:0000313" key="3">
    <source>
        <dbReference type="Proteomes" id="UP000260649"/>
    </source>
</evidence>
<keyword evidence="3" id="KW-1185">Reference proteome</keyword>
<organism evidence="2 3">
    <name type="scientific">Evtepia gabavorous</name>
    <dbReference type="NCBI Taxonomy" id="2211183"/>
    <lineage>
        <taxon>Bacteria</taxon>
        <taxon>Bacillati</taxon>
        <taxon>Bacillota</taxon>
        <taxon>Clostridia</taxon>
        <taxon>Eubacteriales</taxon>
        <taxon>Evtepia</taxon>
    </lineage>
</organism>
<evidence type="ECO:0000256" key="1">
    <source>
        <dbReference type="SAM" id="MobiDB-lite"/>
    </source>
</evidence>
<sequence length="81" mass="9543">MGYDGDWNREEKDHGNDEGEADKKKNFFHVKHLLQGTTQVAVWQDFICHFIIPWPHRGRKGDMDHEKWILGDSVICPVLRL</sequence>
<dbReference type="Proteomes" id="UP000260649">
    <property type="component" value="Unassembled WGS sequence"/>
</dbReference>